<proteinExistence type="predicted"/>
<dbReference type="RefSeq" id="WP_380792882.1">
    <property type="nucleotide sequence ID" value="NZ_JBHRVU010000004.1"/>
</dbReference>
<name>A0ABV7N9F3_9SPHN</name>
<comment type="caution">
    <text evidence="2">The sequence shown here is derived from an EMBL/GenBank/DDBJ whole genome shotgun (WGS) entry which is preliminary data.</text>
</comment>
<evidence type="ECO:0000313" key="2">
    <source>
        <dbReference type="EMBL" id="MFC3440118.1"/>
    </source>
</evidence>
<sequence length="258" mass="28721">MDVVGELSLVASFAVPEKLKTMAITQKSIKILWSASGGLCAFPECRQRLTFSEAGEYAPYTLGEMAHICGDQPGANRHDAAQTPQERDDYQNLILLCPTHHSLIDRAENEGRFPVESLHQIKADHEAFVRLRLHPDPATDKQAIAREISPLLAANHQVWLNYGPLSDLARKNPNSDAAYAVWLSERLGTIVPNNRRITEILGDSAQVFTPEQQRIIADFQLHARGYERWVADEIAYEGVVRFPTAFADLIQGTLHASA</sequence>
<keyword evidence="2" id="KW-0540">Nuclease</keyword>
<dbReference type="GO" id="GO:0004519">
    <property type="term" value="F:endonuclease activity"/>
    <property type="evidence" value="ECO:0007669"/>
    <property type="project" value="UniProtKB-KW"/>
</dbReference>
<dbReference type="Pfam" id="PF13391">
    <property type="entry name" value="HNH_2"/>
    <property type="match status" value="1"/>
</dbReference>
<dbReference type="InterPro" id="IPR003615">
    <property type="entry name" value="HNH_nuc"/>
</dbReference>
<evidence type="ECO:0000259" key="1">
    <source>
        <dbReference type="Pfam" id="PF13391"/>
    </source>
</evidence>
<keyword evidence="3" id="KW-1185">Reference proteome</keyword>
<dbReference type="EMBL" id="JBHRVU010000004">
    <property type="protein sequence ID" value="MFC3440118.1"/>
    <property type="molecule type" value="Genomic_DNA"/>
</dbReference>
<gene>
    <name evidence="2" type="ORF">ACFOKF_02720</name>
</gene>
<feature type="domain" description="HNH nuclease" evidence="1">
    <location>
        <begin position="62"/>
        <end position="106"/>
    </location>
</feature>
<protein>
    <submittedName>
        <fullName evidence="2">HNH endonuclease</fullName>
    </submittedName>
</protein>
<keyword evidence="2" id="KW-0255">Endonuclease</keyword>
<organism evidence="2 3">
    <name type="scientific">Sphingobium rhizovicinum</name>
    <dbReference type="NCBI Taxonomy" id="432308"/>
    <lineage>
        <taxon>Bacteria</taxon>
        <taxon>Pseudomonadati</taxon>
        <taxon>Pseudomonadota</taxon>
        <taxon>Alphaproteobacteria</taxon>
        <taxon>Sphingomonadales</taxon>
        <taxon>Sphingomonadaceae</taxon>
        <taxon>Sphingobium</taxon>
    </lineage>
</organism>
<dbReference type="Proteomes" id="UP001595681">
    <property type="component" value="Unassembled WGS sequence"/>
</dbReference>
<dbReference type="CDD" id="cd00085">
    <property type="entry name" value="HNHc"/>
    <property type="match status" value="1"/>
</dbReference>
<evidence type="ECO:0000313" key="3">
    <source>
        <dbReference type="Proteomes" id="UP001595681"/>
    </source>
</evidence>
<keyword evidence="2" id="KW-0378">Hydrolase</keyword>
<reference evidence="3" key="1">
    <citation type="journal article" date="2019" name="Int. J. Syst. Evol. Microbiol.">
        <title>The Global Catalogue of Microorganisms (GCM) 10K type strain sequencing project: providing services to taxonomists for standard genome sequencing and annotation.</title>
        <authorList>
            <consortium name="The Broad Institute Genomics Platform"/>
            <consortium name="The Broad Institute Genome Sequencing Center for Infectious Disease"/>
            <person name="Wu L."/>
            <person name="Ma J."/>
        </authorList>
    </citation>
    <scope>NUCLEOTIDE SEQUENCE [LARGE SCALE GENOMIC DNA]</scope>
    <source>
        <strain evidence="3">CCM 7491</strain>
    </source>
</reference>
<accession>A0ABV7N9F3</accession>